<feature type="domain" description="AB hydrolase-1" evidence="1">
    <location>
        <begin position="29"/>
        <end position="281"/>
    </location>
</feature>
<dbReference type="SUPFAM" id="SSF53474">
    <property type="entry name" value="alpha/beta-Hydrolases"/>
    <property type="match status" value="1"/>
</dbReference>
<dbReference type="InterPro" id="IPR050266">
    <property type="entry name" value="AB_hydrolase_sf"/>
</dbReference>
<evidence type="ECO:0008006" key="5">
    <source>
        <dbReference type="Google" id="ProtNLM"/>
    </source>
</evidence>
<name>A0A6F8XN13_9ACTN</name>
<organism evidence="3 4">
    <name type="scientific">Phytohabitans flavus</name>
    <dbReference type="NCBI Taxonomy" id="1076124"/>
    <lineage>
        <taxon>Bacteria</taxon>
        <taxon>Bacillati</taxon>
        <taxon>Actinomycetota</taxon>
        <taxon>Actinomycetes</taxon>
        <taxon>Micromonosporales</taxon>
        <taxon>Micromonosporaceae</taxon>
    </lineage>
</organism>
<dbReference type="RefSeq" id="WP_173034788.1">
    <property type="nucleotide sequence ID" value="NZ_AP022870.1"/>
</dbReference>
<gene>
    <name evidence="3" type="ORF">Pflav_015680</name>
</gene>
<dbReference type="AlphaFoldDB" id="A0A6F8XN13"/>
<dbReference type="InterPro" id="IPR029058">
    <property type="entry name" value="AB_hydrolase_fold"/>
</dbReference>
<dbReference type="GO" id="GO:0016020">
    <property type="term" value="C:membrane"/>
    <property type="evidence" value="ECO:0007669"/>
    <property type="project" value="TreeGrafter"/>
</dbReference>
<dbReference type="PANTHER" id="PTHR43798:SF33">
    <property type="entry name" value="HYDROLASE, PUTATIVE (AFU_ORTHOLOGUE AFUA_2G14860)-RELATED"/>
    <property type="match status" value="1"/>
</dbReference>
<protein>
    <recommendedName>
        <fullName evidence="5">Alpha/beta hydrolase</fullName>
    </recommendedName>
</protein>
<dbReference type="InterPro" id="IPR000073">
    <property type="entry name" value="AB_hydrolase_1"/>
</dbReference>
<dbReference type="PANTHER" id="PTHR43798">
    <property type="entry name" value="MONOACYLGLYCEROL LIPASE"/>
    <property type="match status" value="1"/>
</dbReference>
<keyword evidence="4" id="KW-1185">Reference proteome</keyword>
<dbReference type="KEGG" id="pfla:Pflav_015680"/>
<proteinExistence type="predicted"/>
<dbReference type="GO" id="GO:0016758">
    <property type="term" value="F:hexosyltransferase activity"/>
    <property type="evidence" value="ECO:0007669"/>
    <property type="project" value="InterPro"/>
</dbReference>
<dbReference type="InterPro" id="IPR007235">
    <property type="entry name" value="Glyco_trans_28_C"/>
</dbReference>
<dbReference type="Gene3D" id="3.40.50.1820">
    <property type="entry name" value="alpha/beta hydrolase"/>
    <property type="match status" value="1"/>
</dbReference>
<dbReference type="Gene3D" id="3.40.50.2000">
    <property type="entry name" value="Glycogen Phosphorylase B"/>
    <property type="match status" value="2"/>
</dbReference>
<evidence type="ECO:0000313" key="3">
    <source>
        <dbReference type="EMBL" id="BCB75158.1"/>
    </source>
</evidence>
<dbReference type="EMBL" id="AP022870">
    <property type="protein sequence ID" value="BCB75158.1"/>
    <property type="molecule type" value="Genomic_DNA"/>
</dbReference>
<dbReference type="Proteomes" id="UP000502508">
    <property type="component" value="Chromosome"/>
</dbReference>
<accession>A0A6F8XN13</accession>
<dbReference type="Pfam" id="PF04101">
    <property type="entry name" value="Glyco_tran_28_C"/>
    <property type="match status" value="1"/>
</dbReference>
<evidence type="ECO:0000259" key="2">
    <source>
        <dbReference type="Pfam" id="PF04101"/>
    </source>
</evidence>
<dbReference type="SUPFAM" id="SSF53756">
    <property type="entry name" value="UDP-Glycosyltransferase/glycogen phosphorylase"/>
    <property type="match status" value="1"/>
</dbReference>
<feature type="domain" description="Glycosyl transferase family 28 C-terminal" evidence="2">
    <location>
        <begin position="555"/>
        <end position="688"/>
    </location>
</feature>
<evidence type="ECO:0000259" key="1">
    <source>
        <dbReference type="Pfam" id="PF00561"/>
    </source>
</evidence>
<reference evidence="3 4" key="1">
    <citation type="submission" date="2020-03" db="EMBL/GenBank/DDBJ databases">
        <title>Whole genome shotgun sequence of Phytohabitans flavus NBRC 107702.</title>
        <authorList>
            <person name="Komaki H."/>
            <person name="Tamura T."/>
        </authorList>
    </citation>
    <scope>NUCLEOTIDE SEQUENCE [LARGE SCALE GENOMIC DNA]</scope>
    <source>
        <strain evidence="3 4">NBRC 107702</strain>
    </source>
</reference>
<evidence type="ECO:0000313" key="4">
    <source>
        <dbReference type="Proteomes" id="UP000502508"/>
    </source>
</evidence>
<sequence>MHARRADTEGFVEHLGVKIHYEVHGSGGPTLLLLPTWTIVHKRFWKLQVPYLARHFRVVMYDGPGNGQSDRPLTPAAYEQSAQVAYALAVLDTTGTDRAVVVGLSRAASWALELAAEHPSRVHGTIVVGAAVPLASRDPVRAAHMSLTGPAPQLEPSSVPALGTDPGEHWAKYNREYWLEHYEDFLWFFFGQCFSEAHSTKPTEDAVGWGLETAGAVLVAESAASFPKRETVEGWCARIATPVLAIHGDDDRVIPLRCGERVAELSGGELVVLEGAGHIPMARDPVRINLLIRAFAERFRPPTPARRTWTRWDRRRKRVLYLCSPIGLGHARRDLAIARELRERHPDTRVDWLTQHPVTRLLDDAGEHVHPASRWLVNESQHIESEAGEHDLHCFQALRRMDEILLSNFMVFRDVVTEEQYDLVIGDEAWDVDHFLHENPELKRFAYAWLTDFVGYLPMPDGGEREALVAADYNAEMIGHIARFPRLRDRAVYIGDPDDIVADRFGRDLPLIREWTQAHYDFAGYVTGFDPGDYADRAALRAELGYRPGERVCVVTAGGSGVGTDLLRRVMDAFPEASRRVAGLRMIVVTGPRIDPASLPTGHGLEVRPYVPDLHRHLAACDLAVVQGGLTTCMELTATSRPFIYVPLRHHFEQNFHVAHRLRRHGAGRQLDFADLTPDSLADAITAEIGREVRYRPVSTDGAARAAALLSDLL</sequence>
<reference evidence="3 4" key="2">
    <citation type="submission" date="2020-03" db="EMBL/GenBank/DDBJ databases">
        <authorList>
            <person name="Ichikawa N."/>
            <person name="Kimura A."/>
            <person name="Kitahashi Y."/>
            <person name="Uohara A."/>
        </authorList>
    </citation>
    <scope>NUCLEOTIDE SEQUENCE [LARGE SCALE GENOMIC DNA]</scope>
    <source>
        <strain evidence="3 4">NBRC 107702</strain>
    </source>
</reference>
<dbReference type="Pfam" id="PF00561">
    <property type="entry name" value="Abhydrolase_1"/>
    <property type="match status" value="1"/>
</dbReference>